<gene>
    <name evidence="5" type="ORF">BGV66_09015</name>
</gene>
<protein>
    <recommendedName>
        <fullName evidence="4">Glycosyltransferase 2-like domain-containing protein</fullName>
    </recommendedName>
</protein>
<evidence type="ECO:0000256" key="2">
    <source>
        <dbReference type="ARBA" id="ARBA00022676"/>
    </source>
</evidence>
<sequence length="301" mass="34489">MNRQSIAAVVVTFNRATLLKSVLEHIEQQTRRPDVLIIVDNNSTDNTPEVVEAHRKVSSLKIDYLKLEKNIGGAGGFHAGMKKAYLDGYDLIWLMDDDTMPRPDALHHLEADLNAFESKTAYAPAFICSTVLWKNDDLCEMNIPQPVWDWPRFLYSEQQVALVSSCSFVSVMVRREKVKHCGYPIKDFFIWYDDAEYTARLSRGGYPGLLSMHSKVHHHLAENKGVNFSLVNSSNAWKFRYGIRNQGAVVLKEQGWLRYLWFGFSTLRQVFSTNAERNVKMSLLTSFLAGARFKINVEYPE</sequence>
<feature type="domain" description="Glycosyltransferase 2-like" evidence="4">
    <location>
        <begin position="9"/>
        <end position="115"/>
    </location>
</feature>
<evidence type="ECO:0000256" key="3">
    <source>
        <dbReference type="ARBA" id="ARBA00022679"/>
    </source>
</evidence>
<dbReference type="CDD" id="cd04185">
    <property type="entry name" value="GT_2_like_b"/>
    <property type="match status" value="1"/>
</dbReference>
<comment type="caution">
    <text evidence="5">The sequence shown here is derived from an EMBL/GenBank/DDBJ whole genome shotgun (WGS) entry which is preliminary data.</text>
</comment>
<dbReference type="GO" id="GO:0016757">
    <property type="term" value="F:glycosyltransferase activity"/>
    <property type="evidence" value="ECO:0007669"/>
    <property type="project" value="UniProtKB-KW"/>
</dbReference>
<evidence type="ECO:0000259" key="4">
    <source>
        <dbReference type="Pfam" id="PF00535"/>
    </source>
</evidence>
<name>A0ABD6Q6H4_9BURK</name>
<proteinExistence type="inferred from homology"/>
<dbReference type="InterPro" id="IPR029044">
    <property type="entry name" value="Nucleotide-diphossugar_trans"/>
</dbReference>
<dbReference type="SUPFAM" id="SSF53448">
    <property type="entry name" value="Nucleotide-diphospho-sugar transferases"/>
    <property type="match status" value="1"/>
</dbReference>
<dbReference type="PANTHER" id="PTHR43179">
    <property type="entry name" value="RHAMNOSYLTRANSFERASE WBBL"/>
    <property type="match status" value="1"/>
</dbReference>
<comment type="similarity">
    <text evidence="1">Belongs to the glycosyltransferase 2 family.</text>
</comment>
<accession>A0ABD6Q6H4</accession>
<keyword evidence="3" id="KW-0808">Transferase</keyword>
<dbReference type="Proteomes" id="UP000183667">
    <property type="component" value="Unassembled WGS sequence"/>
</dbReference>
<evidence type="ECO:0000313" key="6">
    <source>
        <dbReference type="Proteomes" id="UP000183667"/>
    </source>
</evidence>
<dbReference type="AlphaFoldDB" id="A0ABD6Q6H4"/>
<keyword evidence="2" id="KW-0328">Glycosyltransferase</keyword>
<dbReference type="InterPro" id="IPR001173">
    <property type="entry name" value="Glyco_trans_2-like"/>
</dbReference>
<reference evidence="6" key="1">
    <citation type="submission" date="2016-08" db="EMBL/GenBank/DDBJ databases">
        <title>Population biology and virulence potential of Burkholderia ubonensis.</title>
        <authorList>
            <person name="Price E.P."/>
            <person name="Currie B.J."/>
            <person name="Wagner D.M."/>
        </authorList>
    </citation>
    <scope>NUCLEOTIDE SEQUENCE [LARGE SCALE GENOMIC DNA]</scope>
    <source>
        <strain evidence="6">MSMB0103</strain>
    </source>
</reference>
<organism evidence="5 6">
    <name type="scientific">Burkholderia ubonensis</name>
    <dbReference type="NCBI Taxonomy" id="101571"/>
    <lineage>
        <taxon>Bacteria</taxon>
        <taxon>Pseudomonadati</taxon>
        <taxon>Pseudomonadota</taxon>
        <taxon>Betaproteobacteria</taxon>
        <taxon>Burkholderiales</taxon>
        <taxon>Burkholderiaceae</taxon>
        <taxon>Burkholderia</taxon>
        <taxon>Burkholderia cepacia complex</taxon>
    </lineage>
</organism>
<dbReference type="PANTHER" id="PTHR43179:SF12">
    <property type="entry name" value="GALACTOFURANOSYLTRANSFERASE GLFT2"/>
    <property type="match status" value="1"/>
</dbReference>
<dbReference type="EMBL" id="MEAU01000011">
    <property type="protein sequence ID" value="OJA48778.1"/>
    <property type="molecule type" value="Genomic_DNA"/>
</dbReference>
<dbReference type="RefSeq" id="WP_071767246.1">
    <property type="nucleotide sequence ID" value="NZ_MEAU01000011.1"/>
</dbReference>
<dbReference type="Pfam" id="PF00535">
    <property type="entry name" value="Glycos_transf_2"/>
    <property type="match status" value="1"/>
</dbReference>
<evidence type="ECO:0000313" key="5">
    <source>
        <dbReference type="EMBL" id="OJA48778.1"/>
    </source>
</evidence>
<evidence type="ECO:0000256" key="1">
    <source>
        <dbReference type="ARBA" id="ARBA00006739"/>
    </source>
</evidence>
<dbReference type="Gene3D" id="3.90.550.10">
    <property type="entry name" value="Spore Coat Polysaccharide Biosynthesis Protein SpsA, Chain A"/>
    <property type="match status" value="1"/>
</dbReference>